<dbReference type="Proteomes" id="UP001501729">
    <property type="component" value="Unassembled WGS sequence"/>
</dbReference>
<evidence type="ECO:0000313" key="4">
    <source>
        <dbReference type="Proteomes" id="UP001501729"/>
    </source>
</evidence>
<dbReference type="SUPFAM" id="SSF103473">
    <property type="entry name" value="MFS general substrate transporter"/>
    <property type="match status" value="1"/>
</dbReference>
<name>A0AAV3UNZ2_9EURY</name>
<organism evidence="3 4">
    <name type="scientific">Haladaptatus pallidirubidus</name>
    <dbReference type="NCBI Taxonomy" id="1008152"/>
    <lineage>
        <taxon>Archaea</taxon>
        <taxon>Methanobacteriati</taxon>
        <taxon>Methanobacteriota</taxon>
        <taxon>Stenosarchaea group</taxon>
        <taxon>Halobacteria</taxon>
        <taxon>Halobacteriales</taxon>
        <taxon>Haladaptataceae</taxon>
        <taxon>Haladaptatus</taxon>
    </lineage>
</organism>
<keyword evidence="1" id="KW-1133">Transmembrane helix</keyword>
<feature type="transmembrane region" description="Helical" evidence="1">
    <location>
        <begin position="39"/>
        <end position="59"/>
    </location>
</feature>
<keyword evidence="1" id="KW-0472">Membrane</keyword>
<feature type="transmembrane region" description="Helical" evidence="1">
    <location>
        <begin position="6"/>
        <end position="27"/>
    </location>
</feature>
<evidence type="ECO:0000259" key="2">
    <source>
        <dbReference type="PROSITE" id="PS50850"/>
    </source>
</evidence>
<dbReference type="PROSITE" id="PS50850">
    <property type="entry name" value="MFS"/>
    <property type="match status" value="1"/>
</dbReference>
<dbReference type="InterPro" id="IPR020846">
    <property type="entry name" value="MFS_dom"/>
</dbReference>
<reference evidence="3 4" key="1">
    <citation type="journal article" date="2019" name="Int. J. Syst. Evol. Microbiol.">
        <title>The Global Catalogue of Microorganisms (GCM) 10K type strain sequencing project: providing services to taxonomists for standard genome sequencing and annotation.</title>
        <authorList>
            <consortium name="The Broad Institute Genomics Platform"/>
            <consortium name="The Broad Institute Genome Sequencing Center for Infectious Disease"/>
            <person name="Wu L."/>
            <person name="Ma J."/>
        </authorList>
    </citation>
    <scope>NUCLEOTIDE SEQUENCE [LARGE SCALE GENOMIC DNA]</scope>
    <source>
        <strain evidence="3 4">JCM 17504</strain>
    </source>
</reference>
<keyword evidence="1" id="KW-0812">Transmembrane</keyword>
<evidence type="ECO:0000256" key="1">
    <source>
        <dbReference type="SAM" id="Phobius"/>
    </source>
</evidence>
<evidence type="ECO:0000313" key="3">
    <source>
        <dbReference type="EMBL" id="GAA5061489.1"/>
    </source>
</evidence>
<protein>
    <recommendedName>
        <fullName evidence="2">Major facilitator superfamily (MFS) profile domain-containing protein</fullName>
    </recommendedName>
</protein>
<dbReference type="InterPro" id="IPR036259">
    <property type="entry name" value="MFS_trans_sf"/>
</dbReference>
<dbReference type="RefSeq" id="WP_227777094.1">
    <property type="nucleotide sequence ID" value="NZ_BAABKX010000019.1"/>
</dbReference>
<gene>
    <name evidence="3" type="ORF">GCM10025751_47840</name>
</gene>
<dbReference type="Gene3D" id="1.20.1250.20">
    <property type="entry name" value="MFS general substrate transporter like domains"/>
    <property type="match status" value="1"/>
</dbReference>
<sequence>MLVVASISILLSILVWFNYSAVLPLIVEEWNLSGINAGIIFGAFQAGYLIAIIPAGVFVDRYSPRWIIAIGATTTGVAGLDFAIMATGFCHRPQ</sequence>
<dbReference type="EMBL" id="BAABKX010000019">
    <property type="protein sequence ID" value="GAA5061489.1"/>
    <property type="molecule type" value="Genomic_DNA"/>
</dbReference>
<dbReference type="GeneID" id="68615781"/>
<comment type="caution">
    <text evidence="3">The sequence shown here is derived from an EMBL/GenBank/DDBJ whole genome shotgun (WGS) entry which is preliminary data.</text>
</comment>
<dbReference type="Pfam" id="PF07690">
    <property type="entry name" value="MFS_1"/>
    <property type="match status" value="1"/>
</dbReference>
<keyword evidence="4" id="KW-1185">Reference proteome</keyword>
<dbReference type="GO" id="GO:0022857">
    <property type="term" value="F:transmembrane transporter activity"/>
    <property type="evidence" value="ECO:0007669"/>
    <property type="project" value="InterPro"/>
</dbReference>
<feature type="transmembrane region" description="Helical" evidence="1">
    <location>
        <begin position="65"/>
        <end position="90"/>
    </location>
</feature>
<proteinExistence type="predicted"/>
<feature type="domain" description="Major facilitator superfamily (MFS) profile" evidence="2">
    <location>
        <begin position="1"/>
        <end position="94"/>
    </location>
</feature>
<accession>A0AAV3UNZ2</accession>
<dbReference type="AlphaFoldDB" id="A0AAV3UNZ2"/>
<dbReference type="InterPro" id="IPR011701">
    <property type="entry name" value="MFS"/>
</dbReference>